<dbReference type="InterPro" id="IPR011990">
    <property type="entry name" value="TPR-like_helical_dom_sf"/>
</dbReference>
<dbReference type="Pfam" id="PF13041">
    <property type="entry name" value="PPR_2"/>
    <property type="match status" value="2"/>
</dbReference>
<dbReference type="Gene3D" id="1.25.40.10">
    <property type="entry name" value="Tetratricopeptide repeat domain"/>
    <property type="match status" value="5"/>
</dbReference>
<organism evidence="3 4">
    <name type="scientific">Actinidia chinensis var. chinensis</name>
    <name type="common">Chinese soft-hair kiwi</name>
    <dbReference type="NCBI Taxonomy" id="1590841"/>
    <lineage>
        <taxon>Eukaryota</taxon>
        <taxon>Viridiplantae</taxon>
        <taxon>Streptophyta</taxon>
        <taxon>Embryophyta</taxon>
        <taxon>Tracheophyta</taxon>
        <taxon>Spermatophyta</taxon>
        <taxon>Magnoliopsida</taxon>
        <taxon>eudicotyledons</taxon>
        <taxon>Gunneridae</taxon>
        <taxon>Pentapetalae</taxon>
        <taxon>asterids</taxon>
        <taxon>Ericales</taxon>
        <taxon>Actinidiaceae</taxon>
        <taxon>Actinidia</taxon>
    </lineage>
</organism>
<sequence length="714" mass="80821">MGVSAASVLNRLLHSRTTHKPKSLPTNAQALANSVTDELNAGHLRKAVSVLFNSPVPFPFSLYARLFQVCAANKAIVEARKVESHLVSFSESPPIFLLNRAIETYGRCGCLADARELFDEMPHRDGGSWNAMITAYVQGGCAEKALGVFLDMNRLGVSASEITFASVLGSCAVVLAIFLCRQLHGLIVKCGLSGNVILESSLVDVYGKCQVMSDARRMFDEIKNPNAISWNVIVRRYLDMGQEREAVFMFFEMIRVNGKPLCFTVSNSLIACSRISAVKEGTQIHGLTIKTNFEEDEVVSSSLIYMYVKCGNLENARRIFDLPRSKNLINWTSIVSGYAMNGRTQEARELFNEMPERNVISWNAMLAGYTHFFQWEEALDFVFLMRKESKGIDHVTVGLILNLCAGLSDVELGKQVHGFIYRHGFYANLFVGNALLDMYGKCGSLRSARVWFYQMSHLRDRVSWNALLTSYARHGLSEEAMTIFWEMQAETTPSKFTFGTLLAACANIFALEPGRQIHGFMIRYGYEMDVVIRGALVDMYCKCRCLEYALKVFKEAASRDLVLWNSIILGCCHNRRGEDILELVELMEEEGVKPDHITFQGILLSCISSVRVELGRQYFDSMSAKYCIIPRLEHYECMIELYGRYGFMYELEDFIKTMPFEPTVQMLTRIFDACREHRHFKLGEWAADQLNKTNPSVPFHFEFLDKGRLECSGD</sequence>
<dbReference type="FunCoup" id="A0A2R6RNZ0">
    <property type="interactions" value="1422"/>
</dbReference>
<proteinExistence type="predicted"/>
<keyword evidence="4" id="KW-1185">Reference proteome</keyword>
<feature type="repeat" description="PPR" evidence="2">
    <location>
        <begin position="460"/>
        <end position="494"/>
    </location>
</feature>
<dbReference type="FunFam" id="1.25.40.10:FF:001775">
    <property type="entry name" value="Pentatricopeptide repeat-containing protein At3g26540"/>
    <property type="match status" value="1"/>
</dbReference>
<evidence type="ECO:0000256" key="2">
    <source>
        <dbReference type="PROSITE-ProRule" id="PRU00708"/>
    </source>
</evidence>
<accession>A0A2R6RNZ0</accession>
<gene>
    <name evidence="3" type="ORF">CEY00_Acc05014</name>
</gene>
<comment type="caution">
    <text evidence="3">The sequence shown here is derived from an EMBL/GenBank/DDBJ whole genome shotgun (WGS) entry which is preliminary data.</text>
</comment>
<reference evidence="4" key="2">
    <citation type="journal article" date="2018" name="BMC Genomics">
        <title>A manually annotated Actinidia chinensis var. chinensis (kiwifruit) genome highlights the challenges associated with draft genomes and gene prediction in plants.</title>
        <authorList>
            <person name="Pilkington S.M."/>
            <person name="Crowhurst R."/>
            <person name="Hilario E."/>
            <person name="Nardozza S."/>
            <person name="Fraser L."/>
            <person name="Peng Y."/>
            <person name="Gunaseelan K."/>
            <person name="Simpson R."/>
            <person name="Tahir J."/>
            <person name="Deroles S.C."/>
            <person name="Templeton K."/>
            <person name="Luo Z."/>
            <person name="Davy M."/>
            <person name="Cheng C."/>
            <person name="McNeilage M."/>
            <person name="Scaglione D."/>
            <person name="Liu Y."/>
            <person name="Zhang Q."/>
            <person name="Datson P."/>
            <person name="De Silva N."/>
            <person name="Gardiner S.E."/>
            <person name="Bassett H."/>
            <person name="Chagne D."/>
            <person name="McCallum J."/>
            <person name="Dzierzon H."/>
            <person name="Deng C."/>
            <person name="Wang Y.Y."/>
            <person name="Barron L."/>
            <person name="Manako K."/>
            <person name="Bowen J."/>
            <person name="Foster T.M."/>
            <person name="Erridge Z.A."/>
            <person name="Tiffin H."/>
            <person name="Waite C.N."/>
            <person name="Davies K.M."/>
            <person name="Grierson E.P."/>
            <person name="Laing W.A."/>
            <person name="Kirk R."/>
            <person name="Chen X."/>
            <person name="Wood M."/>
            <person name="Montefiori M."/>
            <person name="Brummell D.A."/>
            <person name="Schwinn K.E."/>
            <person name="Catanach A."/>
            <person name="Fullerton C."/>
            <person name="Li D."/>
            <person name="Meiyalaghan S."/>
            <person name="Nieuwenhuizen N."/>
            <person name="Read N."/>
            <person name="Prakash R."/>
            <person name="Hunter D."/>
            <person name="Zhang H."/>
            <person name="McKenzie M."/>
            <person name="Knabel M."/>
            <person name="Harris A."/>
            <person name="Allan A.C."/>
            <person name="Gleave A."/>
            <person name="Chen A."/>
            <person name="Janssen B.J."/>
            <person name="Plunkett B."/>
            <person name="Ampomah-Dwamena C."/>
            <person name="Voogd C."/>
            <person name="Leif D."/>
            <person name="Lafferty D."/>
            <person name="Souleyre E.J.F."/>
            <person name="Varkonyi-Gasic E."/>
            <person name="Gambi F."/>
            <person name="Hanley J."/>
            <person name="Yao J.L."/>
            <person name="Cheung J."/>
            <person name="David K.M."/>
            <person name="Warren B."/>
            <person name="Marsh K."/>
            <person name="Snowden K.C."/>
            <person name="Lin-Wang K."/>
            <person name="Brian L."/>
            <person name="Martinez-Sanchez M."/>
            <person name="Wang M."/>
            <person name="Ileperuma N."/>
            <person name="Macnee N."/>
            <person name="Campin R."/>
            <person name="McAtee P."/>
            <person name="Drummond R.S.M."/>
            <person name="Espley R.V."/>
            <person name="Ireland H.S."/>
            <person name="Wu R."/>
            <person name="Atkinson R.G."/>
            <person name="Karunairetnam S."/>
            <person name="Bulley S."/>
            <person name="Chunkath S."/>
            <person name="Hanley Z."/>
            <person name="Storey R."/>
            <person name="Thrimawithana A.H."/>
            <person name="Thomson S."/>
            <person name="David C."/>
            <person name="Testolin R."/>
            <person name="Huang H."/>
            <person name="Hellens R.P."/>
            <person name="Schaffer R.J."/>
        </authorList>
    </citation>
    <scope>NUCLEOTIDE SEQUENCE [LARGE SCALE GENOMIC DNA]</scope>
    <source>
        <strain evidence="4">cv. Red5</strain>
    </source>
</reference>
<dbReference type="Gramene" id="PSS31744">
    <property type="protein sequence ID" value="PSS31744"/>
    <property type="gene ID" value="CEY00_Acc05014"/>
</dbReference>
<keyword evidence="1" id="KW-0677">Repeat</keyword>
<protein>
    <submittedName>
        <fullName evidence="3">Pentatricopeptide repeat-containing protein</fullName>
    </submittedName>
</protein>
<reference evidence="3 4" key="1">
    <citation type="submission" date="2017-07" db="EMBL/GenBank/DDBJ databases">
        <title>An improved, manually edited Actinidia chinensis var. chinensis (kiwifruit) genome highlights the challenges associated with draft genomes and gene prediction in plants.</title>
        <authorList>
            <person name="Pilkington S."/>
            <person name="Crowhurst R."/>
            <person name="Hilario E."/>
            <person name="Nardozza S."/>
            <person name="Fraser L."/>
            <person name="Peng Y."/>
            <person name="Gunaseelan K."/>
            <person name="Simpson R."/>
            <person name="Tahir J."/>
            <person name="Deroles S."/>
            <person name="Templeton K."/>
            <person name="Luo Z."/>
            <person name="Davy M."/>
            <person name="Cheng C."/>
            <person name="Mcneilage M."/>
            <person name="Scaglione D."/>
            <person name="Liu Y."/>
            <person name="Zhang Q."/>
            <person name="Datson P."/>
            <person name="De Silva N."/>
            <person name="Gardiner S."/>
            <person name="Bassett H."/>
            <person name="Chagne D."/>
            <person name="Mccallum J."/>
            <person name="Dzierzon H."/>
            <person name="Deng C."/>
            <person name="Wang Y.-Y."/>
            <person name="Barron N."/>
            <person name="Manako K."/>
            <person name="Bowen J."/>
            <person name="Foster T."/>
            <person name="Erridge Z."/>
            <person name="Tiffin H."/>
            <person name="Waite C."/>
            <person name="Davies K."/>
            <person name="Grierson E."/>
            <person name="Laing W."/>
            <person name="Kirk R."/>
            <person name="Chen X."/>
            <person name="Wood M."/>
            <person name="Montefiori M."/>
            <person name="Brummell D."/>
            <person name="Schwinn K."/>
            <person name="Catanach A."/>
            <person name="Fullerton C."/>
            <person name="Li D."/>
            <person name="Meiyalaghan S."/>
            <person name="Nieuwenhuizen N."/>
            <person name="Read N."/>
            <person name="Prakash R."/>
            <person name="Hunter D."/>
            <person name="Zhang H."/>
            <person name="Mckenzie M."/>
            <person name="Knabel M."/>
            <person name="Harris A."/>
            <person name="Allan A."/>
            <person name="Chen A."/>
            <person name="Janssen B."/>
            <person name="Plunkett B."/>
            <person name="Dwamena C."/>
            <person name="Voogd C."/>
            <person name="Leif D."/>
            <person name="Lafferty D."/>
            <person name="Souleyre E."/>
            <person name="Varkonyi-Gasic E."/>
            <person name="Gambi F."/>
            <person name="Hanley J."/>
            <person name="Yao J.-L."/>
            <person name="Cheung J."/>
            <person name="David K."/>
            <person name="Warren B."/>
            <person name="Marsh K."/>
            <person name="Snowden K."/>
            <person name="Lin-Wang K."/>
            <person name="Brian L."/>
            <person name="Martinez-Sanchez M."/>
            <person name="Wang M."/>
            <person name="Ileperuma N."/>
            <person name="Macnee N."/>
            <person name="Campin R."/>
            <person name="Mcatee P."/>
            <person name="Drummond R."/>
            <person name="Espley R."/>
            <person name="Ireland H."/>
            <person name="Wu R."/>
            <person name="Atkinson R."/>
            <person name="Karunairetnam S."/>
            <person name="Bulley S."/>
            <person name="Chunkath S."/>
            <person name="Hanley Z."/>
            <person name="Storey R."/>
            <person name="Thrimawithana A."/>
            <person name="Thomson S."/>
            <person name="David C."/>
            <person name="Testolin R."/>
        </authorList>
    </citation>
    <scope>NUCLEOTIDE SEQUENCE [LARGE SCALE GENOMIC DNA]</scope>
    <source>
        <strain evidence="4">cv. Red5</strain>
        <tissue evidence="3">Young leaf</tissue>
    </source>
</reference>
<evidence type="ECO:0000313" key="3">
    <source>
        <dbReference type="EMBL" id="PSS31744.1"/>
    </source>
</evidence>
<evidence type="ECO:0000256" key="1">
    <source>
        <dbReference type="ARBA" id="ARBA00022737"/>
    </source>
</evidence>
<dbReference type="EMBL" id="NKQK01000004">
    <property type="protein sequence ID" value="PSS31744.1"/>
    <property type="molecule type" value="Genomic_DNA"/>
</dbReference>
<dbReference type="OMA" id="CIIPRLE"/>
<dbReference type="InterPro" id="IPR002885">
    <property type="entry name" value="PPR_rpt"/>
</dbReference>
<dbReference type="GO" id="GO:0003723">
    <property type="term" value="F:RNA binding"/>
    <property type="evidence" value="ECO:0007669"/>
    <property type="project" value="InterPro"/>
</dbReference>
<feature type="repeat" description="PPR" evidence="2">
    <location>
        <begin position="125"/>
        <end position="159"/>
    </location>
</feature>
<dbReference type="FunFam" id="1.25.40.10:FF:000381">
    <property type="entry name" value="Pentatricopeptide repeat-containing protein"/>
    <property type="match status" value="1"/>
</dbReference>
<dbReference type="STRING" id="1590841.A0A2R6RNZ0"/>
<feature type="repeat" description="PPR" evidence="2">
    <location>
        <begin position="560"/>
        <end position="594"/>
    </location>
</feature>
<dbReference type="InterPro" id="IPR046960">
    <property type="entry name" value="PPR_At4g14850-like_plant"/>
</dbReference>
<dbReference type="GO" id="GO:0010449">
    <property type="term" value="P:root meristem growth"/>
    <property type="evidence" value="ECO:0007669"/>
    <property type="project" value="EnsemblPlants"/>
</dbReference>
<dbReference type="FunFam" id="1.25.40.10:FF:000242">
    <property type="entry name" value="Pentatricopeptide repeat-containing protein"/>
    <property type="match status" value="1"/>
</dbReference>
<dbReference type="PROSITE" id="PS51375">
    <property type="entry name" value="PPR"/>
    <property type="match status" value="5"/>
</dbReference>
<dbReference type="GO" id="GO:0009451">
    <property type="term" value="P:RNA modification"/>
    <property type="evidence" value="ECO:0007669"/>
    <property type="project" value="InterPro"/>
</dbReference>
<dbReference type="Proteomes" id="UP000241394">
    <property type="component" value="Chromosome LG4"/>
</dbReference>
<dbReference type="PANTHER" id="PTHR47926:SF476">
    <property type="entry name" value="PENTATRICOPEPTIDE REPEAT-CONTAINING PROTEIN"/>
    <property type="match status" value="1"/>
</dbReference>
<dbReference type="AlphaFoldDB" id="A0A2R6RNZ0"/>
<feature type="repeat" description="PPR" evidence="2">
    <location>
        <begin position="327"/>
        <end position="361"/>
    </location>
</feature>
<dbReference type="OrthoDB" id="731210at2759"/>
<dbReference type="PANTHER" id="PTHR47926">
    <property type="entry name" value="PENTATRICOPEPTIDE REPEAT-CONTAINING PROTEIN"/>
    <property type="match status" value="1"/>
</dbReference>
<evidence type="ECO:0000313" key="4">
    <source>
        <dbReference type="Proteomes" id="UP000241394"/>
    </source>
</evidence>
<dbReference type="FunFam" id="1.25.40.10:FF:000425">
    <property type="entry name" value="Pentatricopeptide repeat-containing protein At3g26540"/>
    <property type="match status" value="1"/>
</dbReference>
<name>A0A2R6RNZ0_ACTCC</name>
<feature type="repeat" description="PPR" evidence="2">
    <location>
        <begin position="226"/>
        <end position="260"/>
    </location>
</feature>
<dbReference type="Pfam" id="PF01535">
    <property type="entry name" value="PPR"/>
    <property type="match status" value="8"/>
</dbReference>
<dbReference type="NCBIfam" id="TIGR00756">
    <property type="entry name" value="PPR"/>
    <property type="match status" value="4"/>
</dbReference>
<dbReference type="InParanoid" id="A0A2R6RNZ0"/>